<dbReference type="InterPro" id="IPR036388">
    <property type="entry name" value="WH-like_DNA-bd_sf"/>
</dbReference>
<evidence type="ECO:0000256" key="1">
    <source>
        <dbReference type="ARBA" id="ARBA00023015"/>
    </source>
</evidence>
<dbReference type="SMART" id="SM00418">
    <property type="entry name" value="HTH_ARSR"/>
    <property type="match status" value="1"/>
</dbReference>
<sequence>MDAGSTQGHFCMQALDESALTHVATYFRALSEPTRLRILNTLRDGEKNVGQITELTGCGQANVSKHLALLFESGLVTRAAHGTAVFYGIADAATFDLCDLVCGNVARIVDQQVSSATALKKQLGKVAKG</sequence>
<evidence type="ECO:0000313" key="5">
    <source>
        <dbReference type="EMBL" id="MET7014326.1"/>
    </source>
</evidence>
<dbReference type="Gene3D" id="1.10.10.10">
    <property type="entry name" value="Winged helix-like DNA-binding domain superfamily/Winged helix DNA-binding domain"/>
    <property type="match status" value="1"/>
</dbReference>
<dbReference type="InterPro" id="IPR001845">
    <property type="entry name" value="HTH_ArsR_DNA-bd_dom"/>
</dbReference>
<proteinExistence type="predicted"/>
<reference evidence="5 6" key="1">
    <citation type="submission" date="2024-07" db="EMBL/GenBank/DDBJ databases">
        <title>Uliginosibacterium flavum JJ3220;KACC:17644.</title>
        <authorList>
            <person name="Kim M.K."/>
        </authorList>
    </citation>
    <scope>NUCLEOTIDE SEQUENCE [LARGE SCALE GENOMIC DNA]</scope>
    <source>
        <strain evidence="5 6">KACC:17644</strain>
    </source>
</reference>
<gene>
    <name evidence="5" type="ORF">ABXR19_09010</name>
</gene>
<name>A0ABV2TK80_9RHOO</name>
<dbReference type="Proteomes" id="UP001549691">
    <property type="component" value="Unassembled WGS sequence"/>
</dbReference>
<accession>A0ABV2TK80</accession>
<feature type="domain" description="HTH arsR-type" evidence="4">
    <location>
        <begin position="15"/>
        <end position="120"/>
    </location>
</feature>
<dbReference type="InterPro" id="IPR011991">
    <property type="entry name" value="ArsR-like_HTH"/>
</dbReference>
<dbReference type="InterPro" id="IPR036390">
    <property type="entry name" value="WH_DNA-bd_sf"/>
</dbReference>
<evidence type="ECO:0000256" key="2">
    <source>
        <dbReference type="ARBA" id="ARBA00023125"/>
    </source>
</evidence>
<protein>
    <submittedName>
        <fullName evidence="5">Metalloregulator ArsR/SmtB family transcription factor</fullName>
    </submittedName>
</protein>
<evidence type="ECO:0000256" key="3">
    <source>
        <dbReference type="ARBA" id="ARBA00023163"/>
    </source>
</evidence>
<organism evidence="5 6">
    <name type="scientific">Uliginosibacterium flavum</name>
    <dbReference type="NCBI Taxonomy" id="1396831"/>
    <lineage>
        <taxon>Bacteria</taxon>
        <taxon>Pseudomonadati</taxon>
        <taxon>Pseudomonadota</taxon>
        <taxon>Betaproteobacteria</taxon>
        <taxon>Rhodocyclales</taxon>
        <taxon>Zoogloeaceae</taxon>
        <taxon>Uliginosibacterium</taxon>
    </lineage>
</organism>
<comment type="caution">
    <text evidence="5">The sequence shown here is derived from an EMBL/GenBank/DDBJ whole genome shotgun (WGS) entry which is preliminary data.</text>
</comment>
<evidence type="ECO:0000259" key="4">
    <source>
        <dbReference type="PROSITE" id="PS50987"/>
    </source>
</evidence>
<keyword evidence="3" id="KW-0804">Transcription</keyword>
<dbReference type="PANTHER" id="PTHR43132">
    <property type="entry name" value="ARSENICAL RESISTANCE OPERON REPRESSOR ARSR-RELATED"/>
    <property type="match status" value="1"/>
</dbReference>
<dbReference type="NCBIfam" id="NF033788">
    <property type="entry name" value="HTH_metalloreg"/>
    <property type="match status" value="1"/>
</dbReference>
<evidence type="ECO:0000313" key="6">
    <source>
        <dbReference type="Proteomes" id="UP001549691"/>
    </source>
</evidence>
<dbReference type="InterPro" id="IPR051011">
    <property type="entry name" value="Metal_resp_trans_reg"/>
</dbReference>
<dbReference type="Pfam" id="PF01022">
    <property type="entry name" value="HTH_5"/>
    <property type="match status" value="1"/>
</dbReference>
<keyword evidence="6" id="KW-1185">Reference proteome</keyword>
<keyword evidence="1" id="KW-0805">Transcription regulation</keyword>
<dbReference type="PRINTS" id="PR00778">
    <property type="entry name" value="HTHARSR"/>
</dbReference>
<dbReference type="SUPFAM" id="SSF46785">
    <property type="entry name" value="Winged helix' DNA-binding domain"/>
    <property type="match status" value="1"/>
</dbReference>
<dbReference type="EMBL" id="JBEWZI010000008">
    <property type="protein sequence ID" value="MET7014326.1"/>
    <property type="molecule type" value="Genomic_DNA"/>
</dbReference>
<dbReference type="CDD" id="cd00090">
    <property type="entry name" value="HTH_ARSR"/>
    <property type="match status" value="1"/>
</dbReference>
<keyword evidence="2" id="KW-0238">DNA-binding</keyword>
<dbReference type="PROSITE" id="PS50987">
    <property type="entry name" value="HTH_ARSR_2"/>
    <property type="match status" value="1"/>
</dbReference>
<dbReference type="PANTHER" id="PTHR43132:SF9">
    <property type="entry name" value="ARSR FAMILY TRANSCRIPTIONAL REGULATORY PROTEIN"/>
    <property type="match status" value="1"/>
</dbReference>